<name>A0A9D2S557_9FIRM</name>
<evidence type="ECO:0000313" key="2">
    <source>
        <dbReference type="Proteomes" id="UP000824208"/>
    </source>
</evidence>
<reference evidence="1" key="1">
    <citation type="journal article" date="2021" name="PeerJ">
        <title>Extensive microbial diversity within the chicken gut microbiome revealed by metagenomics and culture.</title>
        <authorList>
            <person name="Gilroy R."/>
            <person name="Ravi A."/>
            <person name="Getino M."/>
            <person name="Pursley I."/>
            <person name="Horton D.L."/>
            <person name="Alikhan N.F."/>
            <person name="Baker D."/>
            <person name="Gharbi K."/>
            <person name="Hall N."/>
            <person name="Watson M."/>
            <person name="Adriaenssens E.M."/>
            <person name="Foster-Nyarko E."/>
            <person name="Jarju S."/>
            <person name="Secka A."/>
            <person name="Antonio M."/>
            <person name="Oren A."/>
            <person name="Chaudhuri R.R."/>
            <person name="La Ragione R."/>
            <person name="Hildebrand F."/>
            <person name="Pallen M.J."/>
        </authorList>
    </citation>
    <scope>NUCLEOTIDE SEQUENCE</scope>
    <source>
        <strain evidence="1">CHK189-11263</strain>
    </source>
</reference>
<gene>
    <name evidence="1" type="ORF">H9714_02575</name>
</gene>
<sequence>MRLPPGHHRRSKKRLREGGDTELELLYYLFHVHHWTPEMYAGMGAGGQDLALALALHEIEMKQET</sequence>
<dbReference type="EMBL" id="DWYC01000029">
    <property type="protein sequence ID" value="HJB56416.1"/>
    <property type="molecule type" value="Genomic_DNA"/>
</dbReference>
<reference evidence="1" key="2">
    <citation type="submission" date="2021-04" db="EMBL/GenBank/DDBJ databases">
        <authorList>
            <person name="Gilroy R."/>
        </authorList>
    </citation>
    <scope>NUCLEOTIDE SEQUENCE</scope>
    <source>
        <strain evidence="1">CHK189-11263</strain>
    </source>
</reference>
<dbReference type="AlphaFoldDB" id="A0A9D2S557"/>
<organism evidence="1 2">
    <name type="scientific">Candidatus Flavonifractor intestinipullorum</name>
    <dbReference type="NCBI Taxonomy" id="2838587"/>
    <lineage>
        <taxon>Bacteria</taxon>
        <taxon>Bacillati</taxon>
        <taxon>Bacillota</taxon>
        <taxon>Clostridia</taxon>
        <taxon>Eubacteriales</taxon>
        <taxon>Oscillospiraceae</taxon>
        <taxon>Flavonifractor</taxon>
    </lineage>
</organism>
<accession>A0A9D2S557</accession>
<comment type="caution">
    <text evidence="1">The sequence shown here is derived from an EMBL/GenBank/DDBJ whole genome shotgun (WGS) entry which is preliminary data.</text>
</comment>
<dbReference type="Proteomes" id="UP000824208">
    <property type="component" value="Unassembled WGS sequence"/>
</dbReference>
<evidence type="ECO:0000313" key="1">
    <source>
        <dbReference type="EMBL" id="HJB56416.1"/>
    </source>
</evidence>
<protein>
    <submittedName>
        <fullName evidence="1">Uncharacterized protein</fullName>
    </submittedName>
</protein>
<proteinExistence type="predicted"/>